<dbReference type="PANTHER" id="PTHR11136:SF5">
    <property type="entry name" value="FOLYLPOLYGLUTAMATE SYNTHASE, MITOCHONDRIAL"/>
    <property type="match status" value="1"/>
</dbReference>
<evidence type="ECO:0000256" key="11">
    <source>
        <dbReference type="ARBA" id="ARBA00030876"/>
    </source>
</evidence>
<dbReference type="Proteomes" id="UP000054636">
    <property type="component" value="Unassembled WGS sequence"/>
</dbReference>
<dbReference type="EMBL" id="LNFP01000411">
    <property type="protein sequence ID" value="KUF93139.1"/>
    <property type="molecule type" value="Genomic_DNA"/>
</dbReference>
<evidence type="ECO:0000256" key="2">
    <source>
        <dbReference type="ARBA" id="ARBA00008276"/>
    </source>
</evidence>
<evidence type="ECO:0000313" key="15">
    <source>
        <dbReference type="Proteomes" id="UP000054636"/>
    </source>
</evidence>
<dbReference type="PANTHER" id="PTHR11136">
    <property type="entry name" value="FOLYLPOLYGLUTAMATE SYNTHASE-RELATED"/>
    <property type="match status" value="1"/>
</dbReference>
<keyword evidence="4" id="KW-0554">One-carbon metabolism</keyword>
<organism evidence="14 15">
    <name type="scientific">Phytophthora nicotianae</name>
    <name type="common">Potato buckeye rot agent</name>
    <name type="synonym">Phytophthora parasitica</name>
    <dbReference type="NCBI Taxonomy" id="4792"/>
    <lineage>
        <taxon>Eukaryota</taxon>
        <taxon>Sar</taxon>
        <taxon>Stramenopiles</taxon>
        <taxon>Oomycota</taxon>
        <taxon>Peronosporomycetes</taxon>
        <taxon>Peronosporales</taxon>
        <taxon>Peronosporaceae</taxon>
        <taxon>Phytophthora</taxon>
    </lineage>
</organism>
<dbReference type="FunFam" id="3.40.1190.10:FF:000008">
    <property type="entry name" value="Folylpolyglutamate synthase"/>
    <property type="match status" value="1"/>
</dbReference>
<dbReference type="GO" id="GO:0005829">
    <property type="term" value="C:cytosol"/>
    <property type="evidence" value="ECO:0007669"/>
    <property type="project" value="TreeGrafter"/>
</dbReference>
<dbReference type="PROSITE" id="PS01011">
    <property type="entry name" value="FOLYLPOLYGLU_SYNT_1"/>
    <property type="match status" value="1"/>
</dbReference>
<comment type="pathway">
    <text evidence="1">Cofactor biosynthesis; tetrahydrofolylpolyglutamate biosynthesis.</text>
</comment>
<proteinExistence type="inferred from homology"/>
<keyword evidence="6" id="KW-0479">Metal-binding</keyword>
<evidence type="ECO:0000256" key="12">
    <source>
        <dbReference type="ARBA" id="ARBA00047493"/>
    </source>
</evidence>
<dbReference type="GO" id="GO:0004326">
    <property type="term" value="F:tetrahydrofolylpolyglutamate synthase activity"/>
    <property type="evidence" value="ECO:0007669"/>
    <property type="project" value="UniProtKB-EC"/>
</dbReference>
<accession>A0A0W8D9U9</accession>
<keyword evidence="5" id="KW-0436">Ligase</keyword>
<dbReference type="InterPro" id="IPR036615">
    <property type="entry name" value="Mur_ligase_C_dom_sf"/>
</dbReference>
<dbReference type="Gene3D" id="3.90.190.20">
    <property type="entry name" value="Mur ligase, C-terminal domain"/>
    <property type="match status" value="1"/>
</dbReference>
<dbReference type="InterPro" id="IPR036565">
    <property type="entry name" value="Mur-like_cat_sf"/>
</dbReference>
<evidence type="ECO:0000256" key="9">
    <source>
        <dbReference type="ARBA" id="ARBA00022842"/>
    </source>
</evidence>
<keyword evidence="7" id="KW-0547">Nucleotide-binding</keyword>
<gene>
    <name evidence="14" type="ORF">AM588_10004419</name>
</gene>
<evidence type="ECO:0000256" key="7">
    <source>
        <dbReference type="ARBA" id="ARBA00022741"/>
    </source>
</evidence>
<evidence type="ECO:0000256" key="6">
    <source>
        <dbReference type="ARBA" id="ARBA00022723"/>
    </source>
</evidence>
<feature type="region of interest" description="Disordered" evidence="13">
    <location>
        <begin position="59"/>
        <end position="82"/>
    </location>
</feature>
<dbReference type="GO" id="GO:0005524">
    <property type="term" value="F:ATP binding"/>
    <property type="evidence" value="ECO:0007669"/>
    <property type="project" value="UniProtKB-KW"/>
</dbReference>
<dbReference type="Gene3D" id="3.40.1190.10">
    <property type="entry name" value="Mur-like, catalytic domain"/>
    <property type="match status" value="1"/>
</dbReference>
<evidence type="ECO:0000256" key="1">
    <source>
        <dbReference type="ARBA" id="ARBA00005150"/>
    </source>
</evidence>
<evidence type="ECO:0000256" key="4">
    <source>
        <dbReference type="ARBA" id="ARBA00022563"/>
    </source>
</evidence>
<evidence type="ECO:0000256" key="8">
    <source>
        <dbReference type="ARBA" id="ARBA00022840"/>
    </source>
</evidence>
<dbReference type="UniPathway" id="UPA00850"/>
<dbReference type="InterPro" id="IPR001645">
    <property type="entry name" value="Folylpolyglutamate_synth"/>
</dbReference>
<name>A0A0W8D9U9_PHYNI</name>
<keyword evidence="9" id="KW-0460">Magnesium</keyword>
<feature type="compositionally biased region" description="Low complexity" evidence="13">
    <location>
        <begin position="59"/>
        <end position="80"/>
    </location>
</feature>
<dbReference type="GO" id="GO:0046872">
    <property type="term" value="F:metal ion binding"/>
    <property type="evidence" value="ECO:0007669"/>
    <property type="project" value="UniProtKB-KW"/>
</dbReference>
<evidence type="ECO:0000313" key="14">
    <source>
        <dbReference type="EMBL" id="KUF93139.1"/>
    </source>
</evidence>
<dbReference type="SUPFAM" id="SSF53244">
    <property type="entry name" value="MurD-like peptide ligases, peptide-binding domain"/>
    <property type="match status" value="1"/>
</dbReference>
<comment type="similarity">
    <text evidence="2">Belongs to the folylpolyglutamate synthase family.</text>
</comment>
<comment type="catalytic activity">
    <reaction evidence="12">
        <text>(6S)-5,6,7,8-tetrahydrofolyl-(gamma-L-Glu)(n) + L-glutamate + ATP = (6S)-5,6,7,8-tetrahydrofolyl-(gamma-L-Glu)(n+1) + ADP + phosphate + H(+)</text>
        <dbReference type="Rhea" id="RHEA:10580"/>
        <dbReference type="Rhea" id="RHEA-COMP:14738"/>
        <dbReference type="Rhea" id="RHEA-COMP:14740"/>
        <dbReference type="ChEBI" id="CHEBI:15378"/>
        <dbReference type="ChEBI" id="CHEBI:29985"/>
        <dbReference type="ChEBI" id="CHEBI:30616"/>
        <dbReference type="ChEBI" id="CHEBI:43474"/>
        <dbReference type="ChEBI" id="CHEBI:141005"/>
        <dbReference type="ChEBI" id="CHEBI:456216"/>
        <dbReference type="EC" id="6.3.2.17"/>
    </reaction>
</comment>
<dbReference type="EC" id="6.3.2.17" evidence="3"/>
<dbReference type="AlphaFoldDB" id="A0A0W8D9U9"/>
<protein>
    <recommendedName>
        <fullName evidence="3">tetrahydrofolate synthase</fullName>
        <ecNumber evidence="3">6.3.2.17</ecNumber>
    </recommendedName>
    <alternativeName>
        <fullName evidence="11">Folylpoly-gamma-glutamate synthetase</fullName>
    </alternativeName>
    <alternativeName>
        <fullName evidence="10">Tetrahydrofolylpolyglutamate synthase</fullName>
    </alternativeName>
</protein>
<reference evidence="14 15" key="1">
    <citation type="submission" date="2015-11" db="EMBL/GenBank/DDBJ databases">
        <title>Genomes and virulence difference between two physiological races of Phytophthora nicotianae.</title>
        <authorList>
            <person name="Liu H."/>
            <person name="Ma X."/>
            <person name="Yu H."/>
            <person name="Fang D."/>
            <person name="Li Y."/>
            <person name="Wang X."/>
            <person name="Wang W."/>
            <person name="Dong Y."/>
            <person name="Xiao B."/>
        </authorList>
    </citation>
    <scope>NUCLEOTIDE SEQUENCE [LARGE SCALE GENOMIC DNA]</scope>
    <source>
        <strain evidence="15">race 1</strain>
    </source>
</reference>
<comment type="caution">
    <text evidence="14">The sequence shown here is derived from an EMBL/GenBank/DDBJ whole genome shotgun (WGS) entry which is preliminary data.</text>
</comment>
<dbReference type="GO" id="GO:0006730">
    <property type="term" value="P:one-carbon metabolic process"/>
    <property type="evidence" value="ECO:0007669"/>
    <property type="project" value="UniProtKB-KW"/>
</dbReference>
<dbReference type="InterPro" id="IPR018109">
    <property type="entry name" value="Folylpolyglutamate_synth_CS"/>
</dbReference>
<dbReference type="NCBIfam" id="TIGR01499">
    <property type="entry name" value="folC"/>
    <property type="match status" value="1"/>
</dbReference>
<dbReference type="GO" id="GO:0005739">
    <property type="term" value="C:mitochondrion"/>
    <property type="evidence" value="ECO:0007669"/>
    <property type="project" value="TreeGrafter"/>
</dbReference>
<sequence>MATIGGNKTAANTASVQAHCAIVSGPRELGCVVTSSSKYDANYSAPAVAAPVTPVKVAPSSASSATSAPSSPMSSTSSAADMSQQVQAALNRLLGVSSAFKDLQPGKDTQVSTREETIAMMQHYLKRLHLDDVVDSSSPRALSVVHVAGTKGKGSTCAMVERILRQAGYKTGLFTSPHLVSPCERFRINGKPIADEVFLRHFNAVWDGLEHTQDQSGPYPPMAWFFRFLTLMALHLFADEQVDVVVLEVGLGGRLDATNVFRKPVVCGITTLDLDHTRVLGETLDLIAYAKAGIFKPGVAAFTTAQEPMAMQMLEKCAAETATPLVRVPTLDGFGPDGANCKLGLHGDYQRTNAGLAVALASTWLRNKRGEDAADQLDIANALEPDVKEGLKHAFWPGRAQLWEDEAHKMRFYIDGAHTLRSLECCADWFRQAAVRTTPADKRVLIFTIHHERNVAQLFEPLLNQHFDRVYFCPTSSSRPSLAKVHTFSEALEIAGFQRVMATYSPDELAVLDDVNNESHPWQTTLSRIWTGLKTHVVKEDQSKCVVAVKDSVVDCINELRALSEESDASLVEGEASENEEQWDENWSVLVTGSLYLGGEALDFLGWQE</sequence>
<evidence type="ECO:0000256" key="13">
    <source>
        <dbReference type="SAM" id="MobiDB-lite"/>
    </source>
</evidence>
<evidence type="ECO:0000256" key="3">
    <source>
        <dbReference type="ARBA" id="ARBA00013025"/>
    </source>
</evidence>
<evidence type="ECO:0000256" key="10">
    <source>
        <dbReference type="ARBA" id="ARBA00030592"/>
    </source>
</evidence>
<dbReference type="SUPFAM" id="SSF53623">
    <property type="entry name" value="MurD-like peptide ligases, catalytic domain"/>
    <property type="match status" value="1"/>
</dbReference>
<evidence type="ECO:0000256" key="5">
    <source>
        <dbReference type="ARBA" id="ARBA00022598"/>
    </source>
</evidence>
<keyword evidence="8" id="KW-0067">ATP-binding</keyword>